<proteinExistence type="predicted"/>
<sequence>MTLPWDTWNGFCWGPLEVKRIARFNPRADRECYVVQVVTDTGQAVDIYVSKTGRSLRVFRGGKELK</sequence>
<dbReference type="RefSeq" id="WP_380049288.1">
    <property type="nucleotide sequence ID" value="NZ_JBHLTC010000022.1"/>
</dbReference>
<evidence type="ECO:0000313" key="2">
    <source>
        <dbReference type="Proteomes" id="UP001589890"/>
    </source>
</evidence>
<keyword evidence="2" id="KW-1185">Reference proteome</keyword>
<protein>
    <submittedName>
        <fullName evidence="1">Uncharacterized protein</fullName>
    </submittedName>
</protein>
<gene>
    <name evidence="1" type="ORF">ACFFGN_18830</name>
</gene>
<comment type="caution">
    <text evidence="1">The sequence shown here is derived from an EMBL/GenBank/DDBJ whole genome shotgun (WGS) entry which is preliminary data.</text>
</comment>
<dbReference type="Proteomes" id="UP001589890">
    <property type="component" value="Unassembled WGS sequence"/>
</dbReference>
<name>A0ABV6QNN4_9ACTN</name>
<organism evidence="1 2">
    <name type="scientific">Kribbella deserti</name>
    <dbReference type="NCBI Taxonomy" id="1926257"/>
    <lineage>
        <taxon>Bacteria</taxon>
        <taxon>Bacillati</taxon>
        <taxon>Actinomycetota</taxon>
        <taxon>Actinomycetes</taxon>
        <taxon>Propionibacteriales</taxon>
        <taxon>Kribbellaceae</taxon>
        <taxon>Kribbella</taxon>
    </lineage>
</organism>
<reference evidence="1 2" key="1">
    <citation type="submission" date="2024-09" db="EMBL/GenBank/DDBJ databases">
        <authorList>
            <person name="Sun Q."/>
            <person name="Mori K."/>
        </authorList>
    </citation>
    <scope>NUCLEOTIDE SEQUENCE [LARGE SCALE GENOMIC DNA]</scope>
    <source>
        <strain evidence="1 2">CGMCC 1.15906</strain>
    </source>
</reference>
<dbReference type="EMBL" id="JBHLTC010000022">
    <property type="protein sequence ID" value="MFC0626140.1"/>
    <property type="molecule type" value="Genomic_DNA"/>
</dbReference>
<evidence type="ECO:0000313" key="1">
    <source>
        <dbReference type="EMBL" id="MFC0626140.1"/>
    </source>
</evidence>
<accession>A0ABV6QNN4</accession>